<accession>A0A9R1RWK7</accession>
<proteinExistence type="predicted"/>
<keyword evidence="2" id="KW-1185">Reference proteome</keyword>
<evidence type="ECO:0000313" key="1">
    <source>
        <dbReference type="EMBL" id="VAH71777.1"/>
    </source>
</evidence>
<protein>
    <submittedName>
        <fullName evidence="1">Uncharacterized protein</fullName>
    </submittedName>
</protein>
<dbReference type="SUPFAM" id="SSF46785">
    <property type="entry name" value="Winged helix' DNA-binding domain"/>
    <property type="match status" value="1"/>
</dbReference>
<dbReference type="Gene3D" id="1.10.10.10">
    <property type="entry name" value="Winged helix-like DNA-binding domain superfamily/Winged helix DNA-binding domain"/>
    <property type="match status" value="1"/>
</dbReference>
<dbReference type="Proteomes" id="UP000324705">
    <property type="component" value="Chromosome 3B"/>
</dbReference>
<dbReference type="AlphaFoldDB" id="A0A9R1RWK7"/>
<name>A0A9R1RWK7_TRITD</name>
<dbReference type="InterPro" id="IPR036390">
    <property type="entry name" value="WH_DNA-bd_sf"/>
</dbReference>
<dbReference type="InterPro" id="IPR036388">
    <property type="entry name" value="WH-like_DNA-bd_sf"/>
</dbReference>
<reference evidence="1 2" key="1">
    <citation type="submission" date="2017-09" db="EMBL/GenBank/DDBJ databases">
        <authorList>
            <consortium name="International Durum Wheat Genome Sequencing Consortium (IDWGSC)"/>
            <person name="Milanesi L."/>
        </authorList>
    </citation>
    <scope>NUCLEOTIDE SEQUENCE [LARGE SCALE GENOMIC DNA]</scope>
    <source>
        <strain evidence="2">cv. Svevo</strain>
    </source>
</reference>
<gene>
    <name evidence="1" type="ORF">TRITD_3Bv1G014510</name>
</gene>
<evidence type="ECO:0000313" key="2">
    <source>
        <dbReference type="Proteomes" id="UP000324705"/>
    </source>
</evidence>
<dbReference type="EMBL" id="LT934116">
    <property type="protein sequence ID" value="VAH71777.1"/>
    <property type="molecule type" value="Genomic_DNA"/>
</dbReference>
<sequence length="65" mass="6886">MALRCAIQLGIPTAIHHLGGAASLPNLGTALSSHHKRLHSSVASCYCCPRRGCWRQTRLGSTASC</sequence>
<dbReference type="Gramene" id="TRITD3Bv1G014510.1">
    <property type="protein sequence ID" value="TRITD3Bv1G014510.1"/>
    <property type="gene ID" value="TRITD3Bv1G014510"/>
</dbReference>
<organism evidence="1 2">
    <name type="scientific">Triticum turgidum subsp. durum</name>
    <name type="common">Durum wheat</name>
    <name type="synonym">Triticum durum</name>
    <dbReference type="NCBI Taxonomy" id="4567"/>
    <lineage>
        <taxon>Eukaryota</taxon>
        <taxon>Viridiplantae</taxon>
        <taxon>Streptophyta</taxon>
        <taxon>Embryophyta</taxon>
        <taxon>Tracheophyta</taxon>
        <taxon>Spermatophyta</taxon>
        <taxon>Magnoliopsida</taxon>
        <taxon>Liliopsida</taxon>
        <taxon>Poales</taxon>
        <taxon>Poaceae</taxon>
        <taxon>BOP clade</taxon>
        <taxon>Pooideae</taxon>
        <taxon>Triticodae</taxon>
        <taxon>Triticeae</taxon>
        <taxon>Triticinae</taxon>
        <taxon>Triticum</taxon>
    </lineage>
</organism>